<accession>A0A9D1RIA9</accession>
<keyword evidence="1 3" id="KW-0413">Isomerase</keyword>
<dbReference type="Pfam" id="PF00639">
    <property type="entry name" value="Rotamase"/>
    <property type="match status" value="2"/>
</dbReference>
<dbReference type="Gene3D" id="3.10.50.40">
    <property type="match status" value="2"/>
</dbReference>
<evidence type="ECO:0000313" key="3">
    <source>
        <dbReference type="EMBL" id="HIW88179.1"/>
    </source>
</evidence>
<proteinExistence type="predicted"/>
<comment type="caution">
    <text evidence="3">The sequence shown here is derived from an EMBL/GenBank/DDBJ whole genome shotgun (WGS) entry which is preliminary data.</text>
</comment>
<protein>
    <submittedName>
        <fullName evidence="3">Peptidylprolyl isomerase</fullName>
        <ecNumber evidence="3">5.2.1.8</ecNumber>
    </submittedName>
</protein>
<evidence type="ECO:0000259" key="2">
    <source>
        <dbReference type="PROSITE" id="PS50198"/>
    </source>
</evidence>
<dbReference type="PANTHER" id="PTHR47637:SF1">
    <property type="entry name" value="CHAPERONE SURA"/>
    <property type="match status" value="1"/>
</dbReference>
<dbReference type="SUPFAM" id="SSF54534">
    <property type="entry name" value="FKBP-like"/>
    <property type="match status" value="2"/>
</dbReference>
<dbReference type="PROSITE" id="PS50198">
    <property type="entry name" value="PPIC_PPIASE_2"/>
    <property type="match status" value="2"/>
</dbReference>
<dbReference type="AlphaFoldDB" id="A0A9D1RIA9"/>
<dbReference type="PROSITE" id="PS01096">
    <property type="entry name" value="PPIC_PPIASE_1"/>
    <property type="match status" value="1"/>
</dbReference>
<reference evidence="3" key="2">
    <citation type="submission" date="2021-04" db="EMBL/GenBank/DDBJ databases">
        <authorList>
            <person name="Gilroy R."/>
        </authorList>
    </citation>
    <scope>NUCLEOTIDE SEQUENCE</scope>
    <source>
        <strain evidence="3">Gambia16-930</strain>
    </source>
</reference>
<evidence type="ECO:0000313" key="4">
    <source>
        <dbReference type="Proteomes" id="UP000824267"/>
    </source>
</evidence>
<keyword evidence="1" id="KW-0697">Rotamase</keyword>
<feature type="domain" description="PpiC" evidence="2">
    <location>
        <begin position="154"/>
        <end position="253"/>
    </location>
</feature>
<reference evidence="3" key="1">
    <citation type="journal article" date="2021" name="PeerJ">
        <title>Extensive microbial diversity within the chicken gut microbiome revealed by metagenomics and culture.</title>
        <authorList>
            <person name="Gilroy R."/>
            <person name="Ravi A."/>
            <person name="Getino M."/>
            <person name="Pursley I."/>
            <person name="Horton D.L."/>
            <person name="Alikhan N.F."/>
            <person name="Baker D."/>
            <person name="Gharbi K."/>
            <person name="Hall N."/>
            <person name="Watson M."/>
            <person name="Adriaenssens E.M."/>
            <person name="Foster-Nyarko E."/>
            <person name="Jarju S."/>
            <person name="Secka A."/>
            <person name="Antonio M."/>
            <person name="Oren A."/>
            <person name="Chaudhuri R.R."/>
            <person name="La Ragione R."/>
            <person name="Hildebrand F."/>
            <person name="Pallen M.J."/>
        </authorList>
    </citation>
    <scope>NUCLEOTIDE SEQUENCE</scope>
    <source>
        <strain evidence="3">Gambia16-930</strain>
    </source>
</reference>
<dbReference type="InterPro" id="IPR050280">
    <property type="entry name" value="OMP_Chaperone_SurA"/>
</dbReference>
<organism evidence="3 4">
    <name type="scientific">Candidatus Onthomorpha intestinigallinarum</name>
    <dbReference type="NCBI Taxonomy" id="2840880"/>
    <lineage>
        <taxon>Bacteria</taxon>
        <taxon>Pseudomonadati</taxon>
        <taxon>Bacteroidota</taxon>
        <taxon>Bacteroidia</taxon>
        <taxon>Bacteroidales</taxon>
        <taxon>Candidatus Onthomorpha</taxon>
    </lineage>
</organism>
<dbReference type="InterPro" id="IPR000297">
    <property type="entry name" value="PPIase_PpiC"/>
</dbReference>
<dbReference type="EC" id="5.2.1.8" evidence="3"/>
<dbReference type="InterPro" id="IPR046357">
    <property type="entry name" value="PPIase_dom_sf"/>
</dbReference>
<dbReference type="PANTHER" id="PTHR47637">
    <property type="entry name" value="CHAPERONE SURA"/>
    <property type="match status" value="1"/>
</dbReference>
<feature type="non-terminal residue" evidence="3">
    <location>
        <position position="1"/>
    </location>
</feature>
<sequence length="329" mass="37750">SEIKTIYRDLIRENIMIAQIDQKLTGTINITPQEVVDFYQSIPQDSLPVIEQEYRFAQIVKLPKILDEEKEAVKSRLNDYRERILKGSKFSTLATLYSDDPASAKQGGELGFFSRGDMVAEFENAAFSLQEGEISPIIETQYGFHIIQLIERRGNQVNCRHILLQPKISELQMEQARKELSEIKDEIAKGEITFEDAVVKYSDDASKINGGVIVNPYNASASFSKDAINETMQNVDRVDFDAMKEGDITDPVRFKSDLADAYRLIKVTRKTSAHKVNLTDDYDKIQESALNSKKTDIIKEWAEKRIKNTYININPEYRDCNFKLNWLKK</sequence>
<evidence type="ECO:0000256" key="1">
    <source>
        <dbReference type="PROSITE-ProRule" id="PRU00278"/>
    </source>
</evidence>
<feature type="domain" description="PpiC" evidence="2">
    <location>
        <begin position="59"/>
        <end position="151"/>
    </location>
</feature>
<dbReference type="Proteomes" id="UP000824267">
    <property type="component" value="Unassembled WGS sequence"/>
</dbReference>
<dbReference type="EMBL" id="DXGG01000248">
    <property type="protein sequence ID" value="HIW88179.1"/>
    <property type="molecule type" value="Genomic_DNA"/>
</dbReference>
<gene>
    <name evidence="3" type="ORF">IAC47_07945</name>
</gene>
<name>A0A9D1RIA9_9BACT</name>
<dbReference type="InterPro" id="IPR023058">
    <property type="entry name" value="PPIase_PpiC_CS"/>
</dbReference>
<dbReference type="GO" id="GO:0003755">
    <property type="term" value="F:peptidyl-prolyl cis-trans isomerase activity"/>
    <property type="evidence" value="ECO:0007669"/>
    <property type="project" value="UniProtKB-KW"/>
</dbReference>